<dbReference type="NCBIfam" id="TIGR02821">
    <property type="entry name" value="fghA_ester_D"/>
    <property type="match status" value="1"/>
</dbReference>
<evidence type="ECO:0000256" key="4">
    <source>
        <dbReference type="ARBA" id="ARBA00047590"/>
    </source>
</evidence>
<name>A0A2W1KIH6_ACIFR</name>
<comment type="similarity">
    <text evidence="1 7">Belongs to the esterase D family.</text>
</comment>
<evidence type="ECO:0000313" key="9">
    <source>
        <dbReference type="Proteomes" id="UP000248886"/>
    </source>
</evidence>
<evidence type="ECO:0000256" key="7">
    <source>
        <dbReference type="RuleBase" id="RU363068"/>
    </source>
</evidence>
<evidence type="ECO:0000256" key="2">
    <source>
        <dbReference type="ARBA" id="ARBA00022487"/>
    </source>
</evidence>
<feature type="active site" description="Charge relay system" evidence="6">
    <location>
        <position position="151"/>
    </location>
</feature>
<accession>A0A2W1KIH6</accession>
<dbReference type="GO" id="GO:0005829">
    <property type="term" value="C:cytosol"/>
    <property type="evidence" value="ECO:0007669"/>
    <property type="project" value="TreeGrafter"/>
</dbReference>
<dbReference type="InterPro" id="IPR000801">
    <property type="entry name" value="Esterase-like"/>
</dbReference>
<organism evidence="8 9">
    <name type="scientific">Acidithiobacillus ferrooxidans</name>
    <name type="common">Thiobacillus ferrooxidans</name>
    <dbReference type="NCBI Taxonomy" id="920"/>
    <lineage>
        <taxon>Bacteria</taxon>
        <taxon>Pseudomonadati</taxon>
        <taxon>Pseudomonadota</taxon>
        <taxon>Acidithiobacillia</taxon>
        <taxon>Acidithiobacillales</taxon>
        <taxon>Acidithiobacillaceae</taxon>
        <taxon>Acidithiobacillus</taxon>
    </lineage>
</organism>
<comment type="caution">
    <text evidence="8">The sequence shown here is derived from an EMBL/GenBank/DDBJ whole genome shotgun (WGS) entry which is preliminary data.</text>
</comment>
<dbReference type="GeneID" id="65280046"/>
<evidence type="ECO:0000256" key="3">
    <source>
        <dbReference type="ARBA" id="ARBA00022801"/>
    </source>
</evidence>
<feature type="active site" description="Charge relay system" evidence="6">
    <location>
        <position position="260"/>
    </location>
</feature>
<dbReference type="Pfam" id="PF00756">
    <property type="entry name" value="Esterase"/>
    <property type="match status" value="1"/>
</dbReference>
<protein>
    <recommendedName>
        <fullName evidence="5 7">S-formylglutathione hydrolase</fullName>
        <ecNumber evidence="5 7">3.1.2.12</ecNumber>
    </recommendedName>
</protein>
<dbReference type="EMBL" id="QKQP01000001">
    <property type="protein sequence ID" value="PZD82232.1"/>
    <property type="molecule type" value="Genomic_DNA"/>
</dbReference>
<dbReference type="Gene3D" id="3.40.50.1820">
    <property type="entry name" value="alpha/beta hydrolase"/>
    <property type="match status" value="1"/>
</dbReference>
<evidence type="ECO:0000256" key="5">
    <source>
        <dbReference type="NCBIfam" id="TIGR02821"/>
    </source>
</evidence>
<dbReference type="PANTHER" id="PTHR10061:SF1">
    <property type="entry name" value="S-FORMYLGLUTATHIONE HYDROLASE YEIG"/>
    <property type="match status" value="1"/>
</dbReference>
<feature type="active site" description="Charge relay system" evidence="6">
    <location>
        <position position="227"/>
    </location>
</feature>
<keyword evidence="3 7" id="KW-0378">Hydrolase</keyword>
<evidence type="ECO:0000313" key="8">
    <source>
        <dbReference type="EMBL" id="PZD82232.1"/>
    </source>
</evidence>
<dbReference type="Proteomes" id="UP000248886">
    <property type="component" value="Unassembled WGS sequence"/>
</dbReference>
<dbReference type="InterPro" id="IPR014186">
    <property type="entry name" value="S-formylglutathione_hydrol"/>
</dbReference>
<dbReference type="RefSeq" id="WP_012606625.1">
    <property type="nucleotide sequence ID" value="NZ_AP025160.1"/>
</dbReference>
<dbReference type="GO" id="GO:0046294">
    <property type="term" value="P:formaldehyde catabolic process"/>
    <property type="evidence" value="ECO:0007669"/>
    <property type="project" value="InterPro"/>
</dbReference>
<reference evidence="8 9" key="1">
    <citation type="submission" date="2018-06" db="EMBL/GenBank/DDBJ databases">
        <title>Draft sequence of Acidithiobacillus ferrooxidans CCM 4253.</title>
        <authorList>
            <person name="Moya-Beltran A."/>
            <person name="Castro M."/>
            <person name="Covarrubias P.C."/>
            <person name="Issotta F."/>
            <person name="Janiczek O."/>
            <person name="Mandl M."/>
            <person name="Kucera J."/>
            <person name="Quatrini R."/>
        </authorList>
    </citation>
    <scope>NUCLEOTIDE SEQUENCE [LARGE SCALE GENOMIC DNA]</scope>
    <source>
        <strain evidence="8 9">CCM 4253</strain>
    </source>
</reference>
<dbReference type="SUPFAM" id="SSF53474">
    <property type="entry name" value="alpha/beta-Hydrolases"/>
    <property type="match status" value="1"/>
</dbReference>
<dbReference type="FunFam" id="3.40.50.1820:FF:000002">
    <property type="entry name" value="S-formylglutathione hydrolase"/>
    <property type="match status" value="1"/>
</dbReference>
<dbReference type="EC" id="3.1.2.12" evidence="5 7"/>
<dbReference type="PANTHER" id="PTHR10061">
    <property type="entry name" value="S-FORMYLGLUTATHIONE HYDROLASE"/>
    <property type="match status" value="1"/>
</dbReference>
<gene>
    <name evidence="8" type="primary">fghA</name>
    <name evidence="8" type="ORF">DN052_04155</name>
</gene>
<dbReference type="InterPro" id="IPR029058">
    <property type="entry name" value="AB_hydrolase_fold"/>
</dbReference>
<dbReference type="OrthoDB" id="5291901at2"/>
<evidence type="ECO:0000256" key="1">
    <source>
        <dbReference type="ARBA" id="ARBA00005622"/>
    </source>
</evidence>
<comment type="catalytic activity">
    <reaction evidence="4 7">
        <text>S-formylglutathione + H2O = formate + glutathione + H(+)</text>
        <dbReference type="Rhea" id="RHEA:14961"/>
        <dbReference type="ChEBI" id="CHEBI:15377"/>
        <dbReference type="ChEBI" id="CHEBI:15378"/>
        <dbReference type="ChEBI" id="CHEBI:15740"/>
        <dbReference type="ChEBI" id="CHEBI:57688"/>
        <dbReference type="ChEBI" id="CHEBI:57925"/>
        <dbReference type="EC" id="3.1.2.12"/>
    </reaction>
</comment>
<dbReference type="GO" id="GO:0018738">
    <property type="term" value="F:S-formylglutathione hydrolase activity"/>
    <property type="evidence" value="ECO:0007669"/>
    <property type="project" value="UniProtKB-UniRule"/>
</dbReference>
<comment type="function">
    <text evidence="7">Serine hydrolase involved in the detoxification of formaldehyde.</text>
</comment>
<sequence length="284" mass="31453">MAPLETREEHRCFGGRMGYYAHASSATGVSMNFAVYQPPQALGGALVPALYYLAGLTCTEETFMIKAGAQRLAAELGLMLVACDTSPRGLNIPGDSDSWDFGVGAGFYLNARMLPWTRNYRMGSYVDHELPTFIEEHFPASPERRGIFGHSMGGHGALVLALRNPQHWHSVSAFSPVCSPSTVPWGEKAFGNYLGPDREQWREWDASVLMRQRPHPSEILVDQGEADPFLAAQLIPEALEAAAEASGQQLRLRRHPGYDHSYWFVQTFVEDHLRHHALQLGCAA</sequence>
<dbReference type="GO" id="GO:0052689">
    <property type="term" value="F:carboxylic ester hydrolase activity"/>
    <property type="evidence" value="ECO:0007669"/>
    <property type="project" value="UniProtKB-KW"/>
</dbReference>
<proteinExistence type="inferred from homology"/>
<evidence type="ECO:0000256" key="6">
    <source>
        <dbReference type="PIRSR" id="PIRSR614186-1"/>
    </source>
</evidence>
<dbReference type="AlphaFoldDB" id="A0A2W1KIH6"/>
<keyword evidence="2 7" id="KW-0719">Serine esterase</keyword>